<accession>A0A7S2ZAH1</accession>
<dbReference type="Pfam" id="PF13894">
    <property type="entry name" value="zf-C2H2_4"/>
    <property type="match status" value="1"/>
</dbReference>
<keyword evidence="1" id="KW-0863">Zinc-finger</keyword>
<evidence type="ECO:0000259" key="2">
    <source>
        <dbReference type="PROSITE" id="PS50157"/>
    </source>
</evidence>
<dbReference type="PANTHER" id="PTHR46105">
    <property type="entry name" value="AGAP004733-PA"/>
    <property type="match status" value="1"/>
</dbReference>
<dbReference type="InterPro" id="IPR050457">
    <property type="entry name" value="ZnFinger_BTB_dom_contain"/>
</dbReference>
<evidence type="ECO:0000256" key="1">
    <source>
        <dbReference type="PROSITE-ProRule" id="PRU00042"/>
    </source>
</evidence>
<proteinExistence type="predicted"/>
<dbReference type="GO" id="GO:0008270">
    <property type="term" value="F:zinc ion binding"/>
    <property type="evidence" value="ECO:0007669"/>
    <property type="project" value="UniProtKB-KW"/>
</dbReference>
<dbReference type="InterPro" id="IPR013087">
    <property type="entry name" value="Znf_C2H2_type"/>
</dbReference>
<reference evidence="3" key="1">
    <citation type="submission" date="2021-01" db="EMBL/GenBank/DDBJ databases">
        <authorList>
            <person name="Corre E."/>
            <person name="Pelletier E."/>
            <person name="Niang G."/>
            <person name="Scheremetjew M."/>
            <person name="Finn R."/>
            <person name="Kale V."/>
            <person name="Holt S."/>
            <person name="Cochrane G."/>
            <person name="Meng A."/>
            <person name="Brown T."/>
            <person name="Cohen L."/>
        </authorList>
    </citation>
    <scope>NUCLEOTIDE SEQUENCE</scope>
    <source>
        <strain evidence="3">CCMP 769</strain>
    </source>
</reference>
<dbReference type="SUPFAM" id="SSF57667">
    <property type="entry name" value="beta-beta-alpha zinc fingers"/>
    <property type="match status" value="2"/>
</dbReference>
<dbReference type="EMBL" id="HBHW01002468">
    <property type="protein sequence ID" value="CAE0034035.1"/>
    <property type="molecule type" value="Transcribed_RNA"/>
</dbReference>
<dbReference type="GO" id="GO:0000978">
    <property type="term" value="F:RNA polymerase II cis-regulatory region sequence-specific DNA binding"/>
    <property type="evidence" value="ECO:0007669"/>
    <property type="project" value="TreeGrafter"/>
</dbReference>
<protein>
    <recommendedName>
        <fullName evidence="2">C2H2-type domain-containing protein</fullName>
    </recommendedName>
</protein>
<dbReference type="SMART" id="SM00355">
    <property type="entry name" value="ZnF_C2H2"/>
    <property type="match status" value="5"/>
</dbReference>
<evidence type="ECO:0000313" key="3">
    <source>
        <dbReference type="EMBL" id="CAE0034035.1"/>
    </source>
</evidence>
<feature type="domain" description="C2H2-type" evidence="2">
    <location>
        <begin position="115"/>
        <end position="143"/>
    </location>
</feature>
<feature type="domain" description="C2H2-type" evidence="2">
    <location>
        <begin position="86"/>
        <end position="114"/>
    </location>
</feature>
<dbReference type="Pfam" id="PF00096">
    <property type="entry name" value="zf-C2H2"/>
    <property type="match status" value="2"/>
</dbReference>
<dbReference type="PROSITE" id="PS50157">
    <property type="entry name" value="ZINC_FINGER_C2H2_2"/>
    <property type="match status" value="4"/>
</dbReference>
<feature type="domain" description="C2H2-type" evidence="2">
    <location>
        <begin position="144"/>
        <end position="172"/>
    </location>
</feature>
<dbReference type="PANTHER" id="PTHR46105:SF28">
    <property type="entry name" value="ZINC FINGER PROTEIN 37-LIKE"/>
    <property type="match status" value="1"/>
</dbReference>
<sequence>MSQTTSDLSEKSFSVASILHDEAENLLPCLVCDFKCDSMNLLREHVVNEHASSSQPPSCTICGMQFKQRNRLRRHRRAVHEKRRPYQCMRCNVQFAEKNNLLAHMDTVHEQKRNFTCEVCHAKFGRKNNLHRHIQTVHEKKRPYKCKFCGSCYGERGNLLTHVRRKHERQIENEQVEVVAT</sequence>
<feature type="domain" description="C2H2-type" evidence="2">
    <location>
        <begin position="57"/>
        <end position="85"/>
    </location>
</feature>
<dbReference type="PROSITE" id="PS00028">
    <property type="entry name" value="ZINC_FINGER_C2H2_1"/>
    <property type="match status" value="4"/>
</dbReference>
<keyword evidence="1" id="KW-0862">Zinc</keyword>
<dbReference type="Gene3D" id="3.30.160.60">
    <property type="entry name" value="Classic Zinc Finger"/>
    <property type="match status" value="4"/>
</dbReference>
<keyword evidence="1" id="KW-0479">Metal-binding</keyword>
<dbReference type="AlphaFoldDB" id="A0A7S2ZAH1"/>
<dbReference type="GO" id="GO:0000981">
    <property type="term" value="F:DNA-binding transcription factor activity, RNA polymerase II-specific"/>
    <property type="evidence" value="ECO:0007669"/>
    <property type="project" value="TreeGrafter"/>
</dbReference>
<organism evidence="3">
    <name type="scientific">Rhodosorus marinus</name>
    <dbReference type="NCBI Taxonomy" id="101924"/>
    <lineage>
        <taxon>Eukaryota</taxon>
        <taxon>Rhodophyta</taxon>
        <taxon>Stylonematophyceae</taxon>
        <taxon>Stylonematales</taxon>
        <taxon>Stylonemataceae</taxon>
        <taxon>Rhodosorus</taxon>
    </lineage>
</organism>
<dbReference type="InterPro" id="IPR036236">
    <property type="entry name" value="Znf_C2H2_sf"/>
</dbReference>
<gene>
    <name evidence="3" type="ORF">RMAR00112_LOCUS1977</name>
</gene>
<name>A0A7S2ZAH1_9RHOD</name>